<dbReference type="Proteomes" id="UP000325785">
    <property type="component" value="Chromosome"/>
</dbReference>
<evidence type="ECO:0000313" key="3">
    <source>
        <dbReference type="EMBL" id="QEW28334.1"/>
    </source>
</evidence>
<protein>
    <recommendedName>
        <fullName evidence="6">DUF3108 domain-containing protein</fullName>
    </recommendedName>
</protein>
<gene>
    <name evidence="3" type="ORF">RIdsm_04164</name>
    <name evidence="2" type="ORF">XM52_17175</name>
</gene>
<organism evidence="2 4">
    <name type="scientific">Roseovarius indicus</name>
    <dbReference type="NCBI Taxonomy" id="540747"/>
    <lineage>
        <taxon>Bacteria</taxon>
        <taxon>Pseudomonadati</taxon>
        <taxon>Pseudomonadota</taxon>
        <taxon>Alphaproteobacteria</taxon>
        <taxon>Rhodobacterales</taxon>
        <taxon>Roseobacteraceae</taxon>
        <taxon>Roseovarius</taxon>
    </lineage>
</organism>
<accession>A0A0T5P6E7</accession>
<dbReference type="Pfam" id="PF11306">
    <property type="entry name" value="DUF3108"/>
    <property type="match status" value="1"/>
</dbReference>
<sequence length="232" mass="25140">MRILPIALCALLASPALAEDQSSMRFEVRLLGLKAGMIEIAANVTESAYAARTKFRTAGLVGALKRVRADVEVQGRVAGDTLKPQTYSEAIDDGSRVTNVKVRFAPGKPRLISGDTGSSAPPADTSTLTNAIDPLTLLYVALRDQPRDEVCRFEADVFDGHRHAVISLKGRQPNGNTITCNGSYRRVAGYSDSEREKRNVSISVTYVDAGDVMRAERVAFDTKLGPAVMDRR</sequence>
<reference evidence="3 5" key="2">
    <citation type="submission" date="2018-08" db="EMBL/GenBank/DDBJ databases">
        <title>Genetic Globetrotter - A new plasmid hitch-hiking vast phylogenetic and geographic distances.</title>
        <authorList>
            <person name="Vollmers J."/>
            <person name="Petersen J."/>
        </authorList>
    </citation>
    <scope>NUCLEOTIDE SEQUENCE [LARGE SCALE GENOMIC DNA]</scope>
    <source>
        <strain evidence="3 5">DSM 26383</strain>
    </source>
</reference>
<keyword evidence="1" id="KW-0732">Signal</keyword>
<dbReference type="OrthoDB" id="7844015at2"/>
<evidence type="ECO:0000313" key="2">
    <source>
        <dbReference type="EMBL" id="KRS16632.1"/>
    </source>
</evidence>
<name>A0A0T5P6E7_9RHOB</name>
<evidence type="ECO:0000256" key="1">
    <source>
        <dbReference type="SAM" id="SignalP"/>
    </source>
</evidence>
<feature type="chain" id="PRO_5010437418" description="DUF3108 domain-containing protein" evidence="1">
    <location>
        <begin position="19"/>
        <end position="232"/>
    </location>
</feature>
<dbReference type="KEGG" id="rid:RIdsm_04164"/>
<dbReference type="EMBL" id="LAXI01000012">
    <property type="protein sequence ID" value="KRS16632.1"/>
    <property type="molecule type" value="Genomic_DNA"/>
</dbReference>
<evidence type="ECO:0000313" key="5">
    <source>
        <dbReference type="Proteomes" id="UP000325785"/>
    </source>
</evidence>
<dbReference type="RefSeq" id="WP_057817762.1">
    <property type="nucleotide sequence ID" value="NZ_CP031598.1"/>
</dbReference>
<feature type="signal peptide" evidence="1">
    <location>
        <begin position="1"/>
        <end position="18"/>
    </location>
</feature>
<evidence type="ECO:0000313" key="4">
    <source>
        <dbReference type="Proteomes" id="UP000051401"/>
    </source>
</evidence>
<proteinExistence type="predicted"/>
<dbReference type="PATRIC" id="fig|540747.5.peg.1168"/>
<dbReference type="EMBL" id="CP031598">
    <property type="protein sequence ID" value="QEW28334.1"/>
    <property type="molecule type" value="Genomic_DNA"/>
</dbReference>
<reference evidence="2 4" key="1">
    <citation type="submission" date="2015-04" db="EMBL/GenBank/DDBJ databases">
        <title>The draft genome sequence of Roseovarius indicus B108T.</title>
        <authorList>
            <person name="Li G."/>
            <person name="Lai Q."/>
            <person name="Shao Z."/>
            <person name="Yan P."/>
        </authorList>
    </citation>
    <scope>NUCLEOTIDE SEQUENCE [LARGE SCALE GENOMIC DNA]</scope>
    <source>
        <strain evidence="2 4">B108</strain>
    </source>
</reference>
<dbReference type="InterPro" id="IPR021457">
    <property type="entry name" value="DUF3108"/>
</dbReference>
<keyword evidence="4" id="KW-1185">Reference proteome</keyword>
<dbReference type="STRING" id="540747.SAMN04488031_105222"/>
<dbReference type="Proteomes" id="UP000051401">
    <property type="component" value="Unassembled WGS sequence"/>
</dbReference>
<dbReference type="AlphaFoldDB" id="A0A0T5P6E7"/>
<evidence type="ECO:0008006" key="6">
    <source>
        <dbReference type="Google" id="ProtNLM"/>
    </source>
</evidence>